<dbReference type="InterPro" id="IPR018960">
    <property type="entry name" value="DUF1990"/>
</dbReference>
<feature type="domain" description="DUF1990" evidence="1">
    <location>
        <begin position="118"/>
        <end position="210"/>
    </location>
</feature>
<evidence type="ECO:0000259" key="1">
    <source>
        <dbReference type="Pfam" id="PF09348"/>
    </source>
</evidence>
<accession>A0A0U4WXS1</accession>
<dbReference type="Pfam" id="PF09348">
    <property type="entry name" value="DUF1990"/>
    <property type="match status" value="2"/>
</dbReference>
<dbReference type="InterPro" id="IPR014457">
    <property type="entry name" value="UCP010260"/>
</dbReference>
<dbReference type="PIRSF" id="PIRSF010260">
    <property type="entry name" value="UCP010260"/>
    <property type="match status" value="1"/>
</dbReference>
<reference evidence="2 3" key="2">
    <citation type="submission" date="2016-01" db="EMBL/GenBank/DDBJ databases">
        <title>Microcella alkaliphila JAM AC0309 whole genome shotgun sequence.</title>
        <authorList>
            <person name="Kurata A."/>
            <person name="Hirose Y."/>
            <person name="Kishimoto N."/>
            <person name="Kobayashi T."/>
        </authorList>
    </citation>
    <scope>NUCLEOTIDE SEQUENCE [LARGE SCALE GENOMIC DNA]</scope>
    <source>
        <strain evidence="2 3">JAM AC0309</strain>
    </source>
</reference>
<feature type="domain" description="DUF1990" evidence="1">
    <location>
        <begin position="11"/>
        <end position="71"/>
    </location>
</feature>
<evidence type="ECO:0000313" key="3">
    <source>
        <dbReference type="Proteomes" id="UP000218965"/>
    </source>
</evidence>
<reference evidence="3" key="1">
    <citation type="submission" date="2015-12" db="EMBL/GenBank/DDBJ databases">
        <authorList>
            <person name="Shamseldin A."/>
            <person name="Moawad H."/>
            <person name="Abd El-Rahim W.M."/>
            <person name="Sadowsky M.J."/>
        </authorList>
    </citation>
    <scope>NUCLEOTIDE SEQUENCE [LARGE SCALE GENOMIC DNA]</scope>
    <source>
        <strain evidence="3">JAM AC0309</strain>
    </source>
</reference>
<dbReference type="OrthoDB" id="120660at2"/>
<dbReference type="KEGG" id="malk:MalAC0309_1722"/>
<dbReference type="RefSeq" id="WP_096421857.1">
    <property type="nucleotide sequence ID" value="NZ_AP017315.1"/>
</dbReference>
<organism evidence="2 3">
    <name type="scientific">Microcella alkaliphila</name>
    <dbReference type="NCBI Taxonomy" id="279828"/>
    <lineage>
        <taxon>Bacteria</taxon>
        <taxon>Bacillati</taxon>
        <taxon>Actinomycetota</taxon>
        <taxon>Actinomycetes</taxon>
        <taxon>Micrococcales</taxon>
        <taxon>Microbacteriaceae</taxon>
        <taxon>Microcella</taxon>
    </lineage>
</organism>
<evidence type="ECO:0000313" key="2">
    <source>
        <dbReference type="EMBL" id="BAU32570.1"/>
    </source>
</evidence>
<dbReference type="Proteomes" id="UP000218965">
    <property type="component" value="Chromosome"/>
</dbReference>
<protein>
    <recommendedName>
        <fullName evidence="1">DUF1990 domain-containing protein</fullName>
    </recommendedName>
</protein>
<gene>
    <name evidence="2" type="ORF">MalAC0309_1722</name>
</gene>
<dbReference type="PANTHER" id="PTHR34202:SF1">
    <property type="entry name" value="UPF0548 PROTEIN"/>
    <property type="match status" value="1"/>
</dbReference>
<dbReference type="PANTHER" id="PTHR34202">
    <property type="entry name" value="UPF0548 PROTEIN"/>
    <property type="match status" value="1"/>
</dbReference>
<name>A0A0U4WXS1_9MICO</name>
<dbReference type="EMBL" id="AP017315">
    <property type="protein sequence ID" value="BAU32570.1"/>
    <property type="molecule type" value="Genomic_DNA"/>
</dbReference>
<proteinExistence type="predicted"/>
<sequence>MPATADRPPVTYAVVGATQAPDLMTFPPRGFRPAAYTARIGHGENRWAYAVEGLLDGGVYRGAGMTVRYRPAPDQIAADGYTPVGFDDDGEPVEPAELSPAEQVFTADGRPLLRPADEITVGLDVRNALWFPLPTRVVLLEQAESRVTLVMGTLPGHVLRGEESFTLERASDGSVWLTVRSFARPAHWWLWPAWPGMLVARRLIAARFLKALAGPIPTREGSQ</sequence>
<dbReference type="AlphaFoldDB" id="A0A0U4WXS1"/>